<reference evidence="2 3" key="1">
    <citation type="journal article" date="2011" name="Front. Microbiol.">
        <title>Two Strains of Crocosphaera watsonii with Highly Conserved Genomes are Distinguished by Strain-Specific Features.</title>
        <authorList>
            <person name="Bench S.R."/>
            <person name="Ilikchyan I.N."/>
            <person name="Tripp H.J."/>
            <person name="Zehr J.P."/>
        </authorList>
    </citation>
    <scope>NUCLEOTIDE SEQUENCE [LARGE SCALE GENOMIC DNA]</scope>
    <source>
        <strain evidence="2 3">WH 0003</strain>
    </source>
</reference>
<dbReference type="Pfam" id="PF20694">
    <property type="entry name" value="TRADD-like_N"/>
    <property type="match status" value="1"/>
</dbReference>
<dbReference type="SUPFAM" id="SSF141571">
    <property type="entry name" value="Pentapeptide repeat-like"/>
    <property type="match status" value="1"/>
</dbReference>
<dbReference type="Proteomes" id="UP000003477">
    <property type="component" value="Unassembled WGS sequence"/>
</dbReference>
<dbReference type="GeneID" id="88767006"/>
<dbReference type="EMBL" id="AESD01000520">
    <property type="protein sequence ID" value="EHJ11802.1"/>
    <property type="molecule type" value="Genomic_DNA"/>
</dbReference>
<dbReference type="AlphaFoldDB" id="G5J7N9"/>
<dbReference type="PANTHER" id="PTHR14136">
    <property type="entry name" value="BTB_POZ DOMAIN-CONTAINING PROTEIN KCTD9"/>
    <property type="match status" value="1"/>
</dbReference>
<evidence type="ECO:0000313" key="3">
    <source>
        <dbReference type="Proteomes" id="UP000003477"/>
    </source>
</evidence>
<accession>G5J7N9</accession>
<comment type="caution">
    <text evidence="2">The sequence shown here is derived from an EMBL/GenBank/DDBJ whole genome shotgun (WGS) entry which is preliminary data.</text>
</comment>
<dbReference type="PANTHER" id="PTHR14136:SF17">
    <property type="entry name" value="BTB_POZ DOMAIN-CONTAINING PROTEIN KCTD9"/>
    <property type="match status" value="1"/>
</dbReference>
<dbReference type="Gene3D" id="2.160.20.80">
    <property type="entry name" value="E3 ubiquitin-protein ligase SopA"/>
    <property type="match status" value="2"/>
</dbReference>
<name>G5J7N9_CROWT</name>
<proteinExistence type="predicted"/>
<dbReference type="Pfam" id="PF00805">
    <property type="entry name" value="Pentapeptide"/>
    <property type="match status" value="2"/>
</dbReference>
<organism evidence="2 3">
    <name type="scientific">Crocosphaera watsonii WH 0003</name>
    <dbReference type="NCBI Taxonomy" id="423471"/>
    <lineage>
        <taxon>Bacteria</taxon>
        <taxon>Bacillati</taxon>
        <taxon>Cyanobacteriota</taxon>
        <taxon>Cyanophyceae</taxon>
        <taxon>Oscillatoriophycideae</taxon>
        <taxon>Chroococcales</taxon>
        <taxon>Aphanothecaceae</taxon>
        <taxon>Crocosphaera</taxon>
    </lineage>
</organism>
<feature type="domain" description="TRADD-like N-terminal" evidence="1">
    <location>
        <begin position="47"/>
        <end position="102"/>
    </location>
</feature>
<protein>
    <submittedName>
        <fullName evidence="2">Pentapeptide repeat</fullName>
    </submittedName>
</protein>
<dbReference type="InterPro" id="IPR001646">
    <property type="entry name" value="5peptide_repeat"/>
</dbReference>
<dbReference type="RefSeq" id="WP_007311526.1">
    <property type="nucleotide sequence ID" value="NZ_AESD01000520.1"/>
</dbReference>
<dbReference type="InterPro" id="IPR051082">
    <property type="entry name" value="Pentapeptide-BTB/POZ_domain"/>
</dbReference>
<dbReference type="InterPro" id="IPR049341">
    <property type="entry name" value="TRADD-like_N"/>
</dbReference>
<evidence type="ECO:0000259" key="1">
    <source>
        <dbReference type="Pfam" id="PF20694"/>
    </source>
</evidence>
<sequence length="323" mass="36333">MYNYSYSRNKSNIYRDKSVQCGCHPIESQRRLEICINSFIDELNFYNFDLVISLFKKVSEDNSLQVDYIDQSSYNLIVNGSDQELIKLEKLFTSGDLEEFLKNIKTEYFSQVIIESVRFREDIEVIKKCQLIQKLRMEEIDKNRLIKDYLTGVDLSGANLQGINLSWANLSNIDLQGANLTGANLNGVNLNKSNLNETYLIQVSLVGADIIEANLMGSDLTKSVLMGTNLSSANLSGVNLSKANLSGCNLSYTDLSWANLSYANLSNCNLNNAILQRSCLNKTKLTNVDFNDANVINARFADNQGINDELKNTLIQRGAFFDN</sequence>
<gene>
    <name evidence="2" type="ORF">CWATWH0003_3475</name>
</gene>
<evidence type="ECO:0000313" key="2">
    <source>
        <dbReference type="EMBL" id="EHJ11802.1"/>
    </source>
</evidence>
<dbReference type="PATRIC" id="fig|423471.3.peg.3258"/>